<feature type="non-terminal residue" evidence="2">
    <location>
        <position position="224"/>
    </location>
</feature>
<dbReference type="EMBL" id="UINC01212609">
    <property type="protein sequence ID" value="SVE37013.1"/>
    <property type="molecule type" value="Genomic_DNA"/>
</dbReference>
<feature type="domain" description="PhoU" evidence="1">
    <location>
        <begin position="25"/>
        <end position="110"/>
    </location>
</feature>
<organism evidence="2">
    <name type="scientific">marine metagenome</name>
    <dbReference type="NCBI Taxonomy" id="408172"/>
    <lineage>
        <taxon>unclassified sequences</taxon>
        <taxon>metagenomes</taxon>
        <taxon>ecological metagenomes</taxon>
    </lineage>
</organism>
<dbReference type="PANTHER" id="PTHR42930">
    <property type="entry name" value="PHOSPHATE-SPECIFIC TRANSPORT SYSTEM ACCESSORY PROTEIN PHOU"/>
    <property type="match status" value="1"/>
</dbReference>
<dbReference type="SUPFAM" id="SSF109755">
    <property type="entry name" value="PhoU-like"/>
    <property type="match status" value="1"/>
</dbReference>
<dbReference type="InterPro" id="IPR038078">
    <property type="entry name" value="PhoU-like_sf"/>
</dbReference>
<dbReference type="AlphaFoldDB" id="A0A383CYA0"/>
<dbReference type="Gene3D" id="1.20.58.220">
    <property type="entry name" value="Phosphate transport system protein phou homolog 2, domain 2"/>
    <property type="match status" value="1"/>
</dbReference>
<protein>
    <recommendedName>
        <fullName evidence="1">PhoU domain-containing protein</fullName>
    </recommendedName>
</protein>
<dbReference type="InterPro" id="IPR028366">
    <property type="entry name" value="PhoU"/>
</dbReference>
<accession>A0A383CYA0</accession>
<sequence length="224" mass="25314">MLRELLSILRASDPLRDIGENFGFMLELTLEMNIAAGQLFFGESDGDTESKRIRERDIRVNQLERTIRRQVITHLAIPGNEADTPYSLLLMSLAKDVERLGDYAKNLSELIEIRSQPLPSGVTLNELQAIRRGVEHAFRLSSEVFVKSKKDQALELIEQGREMARRCDRLIVDIGHGDCDAATTAVLILGTRYYKRIGGHVLNILSSVVMPLHKVDYYDEDDSS</sequence>
<name>A0A383CYA0_9ZZZZ</name>
<dbReference type="PANTHER" id="PTHR42930:SF3">
    <property type="entry name" value="PHOSPHATE-SPECIFIC TRANSPORT SYSTEM ACCESSORY PROTEIN PHOU"/>
    <property type="match status" value="1"/>
</dbReference>
<evidence type="ECO:0000259" key="1">
    <source>
        <dbReference type="Pfam" id="PF01895"/>
    </source>
</evidence>
<proteinExistence type="predicted"/>
<dbReference type="Pfam" id="PF01895">
    <property type="entry name" value="PhoU"/>
    <property type="match status" value="1"/>
</dbReference>
<dbReference type="InterPro" id="IPR026022">
    <property type="entry name" value="PhoU_dom"/>
</dbReference>
<dbReference type="GO" id="GO:0030643">
    <property type="term" value="P:intracellular phosphate ion homeostasis"/>
    <property type="evidence" value="ECO:0007669"/>
    <property type="project" value="InterPro"/>
</dbReference>
<evidence type="ECO:0000313" key="2">
    <source>
        <dbReference type="EMBL" id="SVE37013.1"/>
    </source>
</evidence>
<gene>
    <name evidence="2" type="ORF">METZ01_LOCUS489867</name>
</gene>
<dbReference type="GO" id="GO:0045936">
    <property type="term" value="P:negative regulation of phosphate metabolic process"/>
    <property type="evidence" value="ECO:0007669"/>
    <property type="project" value="InterPro"/>
</dbReference>
<reference evidence="2" key="1">
    <citation type="submission" date="2018-05" db="EMBL/GenBank/DDBJ databases">
        <authorList>
            <person name="Lanie J.A."/>
            <person name="Ng W.-L."/>
            <person name="Kazmierczak K.M."/>
            <person name="Andrzejewski T.M."/>
            <person name="Davidsen T.M."/>
            <person name="Wayne K.J."/>
            <person name="Tettelin H."/>
            <person name="Glass J.I."/>
            <person name="Rusch D."/>
            <person name="Podicherti R."/>
            <person name="Tsui H.-C.T."/>
            <person name="Winkler M.E."/>
        </authorList>
    </citation>
    <scope>NUCLEOTIDE SEQUENCE</scope>
</reference>